<dbReference type="GO" id="GO:0005737">
    <property type="term" value="C:cytoplasm"/>
    <property type="evidence" value="ECO:0007669"/>
    <property type="project" value="TreeGrafter"/>
</dbReference>
<evidence type="ECO:0000256" key="7">
    <source>
        <dbReference type="ARBA" id="ARBA00022840"/>
    </source>
</evidence>
<dbReference type="Pfam" id="PF01202">
    <property type="entry name" value="SKI"/>
    <property type="match status" value="1"/>
</dbReference>
<comment type="catalytic activity">
    <reaction evidence="9 10">
        <text>D-gluconate + ATP = 6-phospho-D-gluconate + ADP + H(+)</text>
        <dbReference type="Rhea" id="RHEA:19433"/>
        <dbReference type="ChEBI" id="CHEBI:15378"/>
        <dbReference type="ChEBI" id="CHEBI:18391"/>
        <dbReference type="ChEBI" id="CHEBI:30616"/>
        <dbReference type="ChEBI" id="CHEBI:58759"/>
        <dbReference type="ChEBI" id="CHEBI:456216"/>
        <dbReference type="EC" id="2.7.1.12"/>
    </reaction>
</comment>
<dbReference type="GO" id="GO:0019521">
    <property type="term" value="P:D-gluconate metabolic process"/>
    <property type="evidence" value="ECO:0007669"/>
    <property type="project" value="UniProtKB-KW"/>
</dbReference>
<evidence type="ECO:0000256" key="6">
    <source>
        <dbReference type="ARBA" id="ARBA00022777"/>
    </source>
</evidence>
<dbReference type="NCBIfam" id="TIGR01313">
    <property type="entry name" value="therm_gnt_kin"/>
    <property type="match status" value="1"/>
</dbReference>
<evidence type="ECO:0000313" key="11">
    <source>
        <dbReference type="EMBL" id="MDN4482338.1"/>
    </source>
</evidence>
<dbReference type="CDD" id="cd02021">
    <property type="entry name" value="GntK"/>
    <property type="match status" value="1"/>
</dbReference>
<accession>A0AB35MEZ0</accession>
<evidence type="ECO:0000256" key="4">
    <source>
        <dbReference type="ARBA" id="ARBA00022679"/>
    </source>
</evidence>
<evidence type="ECO:0000256" key="10">
    <source>
        <dbReference type="RuleBase" id="RU363066"/>
    </source>
</evidence>
<evidence type="ECO:0000256" key="3">
    <source>
        <dbReference type="ARBA" id="ARBA00012054"/>
    </source>
</evidence>
<organism evidence="11 12">
    <name type="scientific">Demequina lignilytica</name>
    <dbReference type="NCBI Taxonomy" id="3051663"/>
    <lineage>
        <taxon>Bacteria</taxon>
        <taxon>Bacillati</taxon>
        <taxon>Actinomycetota</taxon>
        <taxon>Actinomycetes</taxon>
        <taxon>Micrococcales</taxon>
        <taxon>Demequinaceae</taxon>
        <taxon>Demequina</taxon>
    </lineage>
</organism>
<evidence type="ECO:0000256" key="5">
    <source>
        <dbReference type="ARBA" id="ARBA00022741"/>
    </source>
</evidence>
<dbReference type="Gene3D" id="3.40.50.300">
    <property type="entry name" value="P-loop containing nucleotide triphosphate hydrolases"/>
    <property type="match status" value="1"/>
</dbReference>
<dbReference type="GO" id="GO:0005524">
    <property type="term" value="F:ATP binding"/>
    <property type="evidence" value="ECO:0007669"/>
    <property type="project" value="UniProtKB-KW"/>
</dbReference>
<keyword evidence="5 10" id="KW-0547">Nucleotide-binding</keyword>
<dbReference type="RefSeq" id="WP_301159482.1">
    <property type="nucleotide sequence ID" value="NZ_JAUHQB010000001.1"/>
</dbReference>
<evidence type="ECO:0000256" key="9">
    <source>
        <dbReference type="ARBA" id="ARBA00048090"/>
    </source>
</evidence>
<keyword evidence="7 10" id="KW-0067">ATP-binding</keyword>
<dbReference type="PANTHER" id="PTHR43442">
    <property type="entry name" value="GLUCONOKINASE-RELATED"/>
    <property type="match status" value="1"/>
</dbReference>
<keyword evidence="4 10" id="KW-0808">Transferase</keyword>
<dbReference type="EMBL" id="JAUHQB010000001">
    <property type="protein sequence ID" value="MDN4482338.1"/>
    <property type="molecule type" value="Genomic_DNA"/>
</dbReference>
<evidence type="ECO:0000256" key="8">
    <source>
        <dbReference type="ARBA" id="ARBA00023064"/>
    </source>
</evidence>
<gene>
    <name evidence="11" type="ORF">QQ002_02145</name>
</gene>
<sequence>MTTQHAPLIVVMGPSATGKSTIGAALAAALGVPFVDGDDLHPAENTAKMASGVPLTDDDRWPWLDACGAALAEAEASGGLVLACSALRRAYRDRIRAGAPAASFLHLHLTEEEALRRASSRVGHFMPASLVASQYATLEMLDDDEAGVVADATLPPDAVVAAAVAALAPPA</sequence>
<dbReference type="EC" id="2.7.1.12" evidence="3 10"/>
<proteinExistence type="inferred from homology"/>
<comment type="similarity">
    <text evidence="2 10">Belongs to the gluconokinase GntK/GntV family.</text>
</comment>
<dbReference type="InterPro" id="IPR027417">
    <property type="entry name" value="P-loop_NTPase"/>
</dbReference>
<comment type="pathway">
    <text evidence="1">Carbohydrate acid metabolism.</text>
</comment>
<dbReference type="PANTHER" id="PTHR43442:SF3">
    <property type="entry name" value="GLUCONOKINASE-RELATED"/>
    <property type="match status" value="1"/>
</dbReference>
<dbReference type="InterPro" id="IPR006001">
    <property type="entry name" value="Therm_gnt_kin"/>
</dbReference>
<dbReference type="Proteomes" id="UP001172756">
    <property type="component" value="Unassembled WGS sequence"/>
</dbReference>
<dbReference type="InterPro" id="IPR031322">
    <property type="entry name" value="Shikimate/glucono_kinase"/>
</dbReference>
<dbReference type="SUPFAM" id="SSF52540">
    <property type="entry name" value="P-loop containing nucleoside triphosphate hydrolases"/>
    <property type="match status" value="1"/>
</dbReference>
<comment type="caution">
    <text evidence="11">The sequence shown here is derived from an EMBL/GenBank/DDBJ whole genome shotgun (WGS) entry which is preliminary data.</text>
</comment>
<evidence type="ECO:0000256" key="1">
    <source>
        <dbReference type="ARBA" id="ARBA00004761"/>
    </source>
</evidence>
<dbReference type="GO" id="GO:0046316">
    <property type="term" value="F:gluconokinase activity"/>
    <property type="evidence" value="ECO:0007669"/>
    <property type="project" value="UniProtKB-EC"/>
</dbReference>
<name>A0AB35MEZ0_9MICO</name>
<dbReference type="FunFam" id="3.40.50.300:FF:000522">
    <property type="entry name" value="Gluconokinase"/>
    <property type="match status" value="1"/>
</dbReference>
<evidence type="ECO:0000256" key="2">
    <source>
        <dbReference type="ARBA" id="ARBA00008420"/>
    </source>
</evidence>
<reference evidence="11 12" key="1">
    <citation type="submission" date="2023-06" db="EMBL/GenBank/DDBJ databases">
        <title>SYSU T0a273.</title>
        <authorList>
            <person name="Gao L."/>
            <person name="Fang B.-Z."/>
            <person name="Li W.-J."/>
        </authorList>
    </citation>
    <scope>NUCLEOTIDE SEQUENCE [LARGE SCALE GENOMIC DNA]</scope>
    <source>
        <strain evidence="11 12">SYSU T0a273</strain>
    </source>
</reference>
<evidence type="ECO:0000313" key="12">
    <source>
        <dbReference type="Proteomes" id="UP001172756"/>
    </source>
</evidence>
<dbReference type="AlphaFoldDB" id="A0AB35MEZ0"/>
<keyword evidence="8" id="KW-0311">Gluconate utilization</keyword>
<protein>
    <recommendedName>
        <fullName evidence="3 10">Gluconokinase</fullName>
        <ecNumber evidence="3 10">2.7.1.12</ecNumber>
    </recommendedName>
</protein>
<keyword evidence="6 10" id="KW-0418">Kinase</keyword>